<evidence type="ECO:0008006" key="8">
    <source>
        <dbReference type="Google" id="ProtNLM"/>
    </source>
</evidence>
<dbReference type="EMBL" id="JAVRRD010000015">
    <property type="protein sequence ID" value="KAK5051553.1"/>
    <property type="molecule type" value="Genomic_DNA"/>
</dbReference>
<evidence type="ECO:0000256" key="5">
    <source>
        <dbReference type="SAM" id="SignalP"/>
    </source>
</evidence>
<keyword evidence="4" id="KW-0812">Transmembrane</keyword>
<keyword evidence="4" id="KW-1133">Transmembrane helix</keyword>
<feature type="transmembrane region" description="Helical" evidence="4">
    <location>
        <begin position="495"/>
        <end position="519"/>
    </location>
</feature>
<evidence type="ECO:0000256" key="1">
    <source>
        <dbReference type="ARBA" id="ARBA00022441"/>
    </source>
</evidence>
<dbReference type="Proteomes" id="UP001358417">
    <property type="component" value="Unassembled WGS sequence"/>
</dbReference>
<comment type="caution">
    <text evidence="6">The sequence shown here is derived from an EMBL/GenBank/DDBJ whole genome shotgun (WGS) entry which is preliminary data.</text>
</comment>
<reference evidence="6 7" key="1">
    <citation type="submission" date="2023-08" db="EMBL/GenBank/DDBJ databases">
        <title>Black Yeasts Isolated from many extreme environments.</title>
        <authorList>
            <person name="Coleine C."/>
            <person name="Stajich J.E."/>
            <person name="Selbmann L."/>
        </authorList>
    </citation>
    <scope>NUCLEOTIDE SEQUENCE [LARGE SCALE GENOMIC DNA]</scope>
    <source>
        <strain evidence="6 7">CCFEE 5792</strain>
    </source>
</reference>
<keyword evidence="7" id="KW-1185">Reference proteome</keyword>
<gene>
    <name evidence="6" type="ORF">LTR84_003205</name>
</gene>
<evidence type="ECO:0000256" key="4">
    <source>
        <dbReference type="SAM" id="Phobius"/>
    </source>
</evidence>
<evidence type="ECO:0000256" key="2">
    <source>
        <dbReference type="ARBA" id="ARBA00022737"/>
    </source>
</evidence>
<keyword evidence="1" id="KW-0880">Kelch repeat</keyword>
<dbReference type="RefSeq" id="XP_064705780.1">
    <property type="nucleotide sequence ID" value="XM_064846800.1"/>
</dbReference>
<proteinExistence type="predicted"/>
<feature type="region of interest" description="Disordered" evidence="3">
    <location>
        <begin position="658"/>
        <end position="785"/>
    </location>
</feature>
<keyword evidence="5" id="KW-0732">Signal</keyword>
<organism evidence="6 7">
    <name type="scientific">Exophiala bonariae</name>
    <dbReference type="NCBI Taxonomy" id="1690606"/>
    <lineage>
        <taxon>Eukaryota</taxon>
        <taxon>Fungi</taxon>
        <taxon>Dikarya</taxon>
        <taxon>Ascomycota</taxon>
        <taxon>Pezizomycotina</taxon>
        <taxon>Eurotiomycetes</taxon>
        <taxon>Chaetothyriomycetidae</taxon>
        <taxon>Chaetothyriales</taxon>
        <taxon>Herpotrichiellaceae</taxon>
        <taxon>Exophiala</taxon>
    </lineage>
</organism>
<protein>
    <recommendedName>
        <fullName evidence="8">Kelch repeat protein</fullName>
    </recommendedName>
</protein>
<name>A0AAV9N926_9EURO</name>
<keyword evidence="4" id="KW-0472">Membrane</keyword>
<feature type="compositionally biased region" description="Polar residues" evidence="3">
    <location>
        <begin position="665"/>
        <end position="676"/>
    </location>
</feature>
<evidence type="ECO:0000313" key="6">
    <source>
        <dbReference type="EMBL" id="KAK5051553.1"/>
    </source>
</evidence>
<sequence>MKTTVRVSLQALLLVISLVAADYNSAEICSWDRPRVGLIRTDIYLEGGTLALPKDGNCKSPSTAEPLTGLLFKLDLSAPFDISNGNTPAIFHSIAEGTMSNFFFDGALFYDYDELYAWGGTPHTIGDTTWPFTLSYPLYEATDGSNNSLTPITNYAPEDRNFRPRTNGAGISVPSEDLGFYFGGMYNDNGAVFTQTNPPTNRSTQLIVVSTVNQGRASWQEHIPDPNGIIPPWRADAGLVWLPTSAQGILVVIGGTTTPTDIGGDASKGNATTSHDFLKQFSIYDIFTQKWAIQSLDSNSGFPNTALAQFCTAVASNENGTEHDIFVYGGWDGNSSLPNSDVWVLSVPSFTWSKADSGKRAGVARQGHTCTSPYPDSMLVVGGTAEYGLPFDINQAVDVYDLNELQWTGTYDPYPEKHQQYQRNSLIQDVVSKRPVADSIDPLVAGWFNQTYQMDKIKTYPYNVSRPTTAGNPPPPANSTLPVLPTEGHHKNRDWVVPVAAAVPSASVVLIIGLAILLWRRKRRLESEDVNSNAQNRPKSRIVPWIWATHQSHKEVGSDTMTEVEQAPPKSPEPLSPGLQELADTQKRGYFASVLSNDSSHHRWSSTTPARSPLNYDIHQEVEVPDNPVHEIEGEQRPLPTDQVNYDIRNQPMYPPTIVSGGNHAFSTTGSQSSPEDWQHSGPLGGSLAPAPTSPRGIAIYPEGEYAHPDGLGPLDVSPLVDRPNQRPRHRRHNSSVSSGMSLPSPGEQSPQSMPRTTRSLSGDHNVTTTPSVQDDDIQRANQTY</sequence>
<evidence type="ECO:0000256" key="3">
    <source>
        <dbReference type="SAM" id="MobiDB-lite"/>
    </source>
</evidence>
<feature type="signal peptide" evidence="5">
    <location>
        <begin position="1"/>
        <end position="21"/>
    </location>
</feature>
<evidence type="ECO:0000313" key="7">
    <source>
        <dbReference type="Proteomes" id="UP001358417"/>
    </source>
</evidence>
<feature type="region of interest" description="Disordered" evidence="3">
    <location>
        <begin position="556"/>
        <end position="579"/>
    </location>
</feature>
<feature type="compositionally biased region" description="Low complexity" evidence="3">
    <location>
        <begin position="735"/>
        <end position="747"/>
    </location>
</feature>
<feature type="chain" id="PRO_5043877675" description="Kelch repeat protein" evidence="5">
    <location>
        <begin position="22"/>
        <end position="785"/>
    </location>
</feature>
<dbReference type="PANTHER" id="PTHR46228:SF2">
    <property type="entry name" value="KELCH REPEAT PROTEIN (AFU_ORTHOLOGUE AFUA_4G14350)"/>
    <property type="match status" value="1"/>
</dbReference>
<accession>A0AAV9N926</accession>
<dbReference type="SUPFAM" id="SSF117281">
    <property type="entry name" value="Kelch motif"/>
    <property type="match status" value="1"/>
</dbReference>
<dbReference type="Gene3D" id="2.120.10.80">
    <property type="entry name" value="Kelch-type beta propeller"/>
    <property type="match status" value="1"/>
</dbReference>
<dbReference type="InterPro" id="IPR015915">
    <property type="entry name" value="Kelch-typ_b-propeller"/>
</dbReference>
<feature type="compositionally biased region" description="Polar residues" evidence="3">
    <location>
        <begin position="748"/>
        <end position="773"/>
    </location>
</feature>
<keyword evidence="2" id="KW-0677">Repeat</keyword>
<dbReference type="PANTHER" id="PTHR46228">
    <property type="entry name" value="KELCH DOMAIN-CONTAINING PROTEIN"/>
    <property type="match status" value="1"/>
</dbReference>
<dbReference type="AlphaFoldDB" id="A0AAV9N926"/>
<dbReference type="GeneID" id="89971399"/>